<dbReference type="Proteomes" id="UP000053240">
    <property type="component" value="Unassembled WGS sequence"/>
</dbReference>
<reference evidence="1 2" key="1">
    <citation type="journal article" date="2015" name="Nat. Commun.">
        <title>Outbred genome sequencing and CRISPR/Cas9 gene editing in butterflies.</title>
        <authorList>
            <person name="Li X."/>
            <person name="Fan D."/>
            <person name="Zhang W."/>
            <person name="Liu G."/>
            <person name="Zhang L."/>
            <person name="Zhao L."/>
            <person name="Fang X."/>
            <person name="Chen L."/>
            <person name="Dong Y."/>
            <person name="Chen Y."/>
            <person name="Ding Y."/>
            <person name="Zhao R."/>
            <person name="Feng M."/>
            <person name="Zhu Y."/>
            <person name="Feng Y."/>
            <person name="Jiang X."/>
            <person name="Zhu D."/>
            <person name="Xiang H."/>
            <person name="Feng X."/>
            <person name="Li S."/>
            <person name="Wang J."/>
            <person name="Zhang G."/>
            <person name="Kronforst M.R."/>
            <person name="Wang W."/>
        </authorList>
    </citation>
    <scope>NUCLEOTIDE SEQUENCE [LARGE SCALE GENOMIC DNA]</scope>
    <source>
        <strain evidence="1">Ya'a_city_454_Pm</strain>
        <tissue evidence="1">Whole body</tissue>
    </source>
</reference>
<proteinExistence type="predicted"/>
<dbReference type="AlphaFoldDB" id="A0A0N1IDF9"/>
<evidence type="ECO:0000313" key="1">
    <source>
        <dbReference type="EMBL" id="KPJ08073.1"/>
    </source>
</evidence>
<gene>
    <name evidence="1" type="ORF">RR48_04180</name>
</gene>
<accession>A0A0N1IDF9</accession>
<dbReference type="EMBL" id="KQ461158">
    <property type="protein sequence ID" value="KPJ08073.1"/>
    <property type="molecule type" value="Genomic_DNA"/>
</dbReference>
<organism evidence="1 2">
    <name type="scientific">Papilio machaon</name>
    <name type="common">Old World swallowtail butterfly</name>
    <dbReference type="NCBI Taxonomy" id="76193"/>
    <lineage>
        <taxon>Eukaryota</taxon>
        <taxon>Metazoa</taxon>
        <taxon>Ecdysozoa</taxon>
        <taxon>Arthropoda</taxon>
        <taxon>Hexapoda</taxon>
        <taxon>Insecta</taxon>
        <taxon>Pterygota</taxon>
        <taxon>Neoptera</taxon>
        <taxon>Endopterygota</taxon>
        <taxon>Lepidoptera</taxon>
        <taxon>Glossata</taxon>
        <taxon>Ditrysia</taxon>
        <taxon>Papilionoidea</taxon>
        <taxon>Papilionidae</taxon>
        <taxon>Papilioninae</taxon>
        <taxon>Papilio</taxon>
    </lineage>
</organism>
<evidence type="ECO:0000313" key="2">
    <source>
        <dbReference type="Proteomes" id="UP000053240"/>
    </source>
</evidence>
<name>A0A0N1IDF9_PAPMA</name>
<sequence>MSDPKIPSEATLINIRNARKHFEKLEKRIAARLRPRPVFMYLSAYAPVDIDPTKAVVLSITDSLLCRACMGDEETASHMILHCPAVYEYRVKHLRTPRTLPEITDNIKGLLGFLESWVGWNESRPCSRKIRASRGVAEIEPLQLTN</sequence>
<dbReference type="STRING" id="76193.A0A0N1IDF9"/>
<protein>
    <submittedName>
        <fullName evidence="1">Ras-related GTP-binding protein A</fullName>
    </submittedName>
</protein>
<keyword evidence="2" id="KW-1185">Reference proteome</keyword>
<dbReference type="InParanoid" id="A0A0N1IDF9"/>